<dbReference type="KEGG" id="aalb:109430829"/>
<dbReference type="EnsemblMetazoa" id="AALFPA23_017795.R26066">
    <property type="protein sequence ID" value="AALFPA23_017795.P26066"/>
    <property type="gene ID" value="AALFPA23_017795"/>
</dbReference>
<organism evidence="1 2">
    <name type="scientific">Aedes albopictus</name>
    <name type="common">Asian tiger mosquito</name>
    <name type="synonym">Stegomyia albopicta</name>
    <dbReference type="NCBI Taxonomy" id="7160"/>
    <lineage>
        <taxon>Eukaryota</taxon>
        <taxon>Metazoa</taxon>
        <taxon>Ecdysozoa</taxon>
        <taxon>Arthropoda</taxon>
        <taxon>Hexapoda</taxon>
        <taxon>Insecta</taxon>
        <taxon>Pterygota</taxon>
        <taxon>Neoptera</taxon>
        <taxon>Endopterygota</taxon>
        <taxon>Diptera</taxon>
        <taxon>Nematocera</taxon>
        <taxon>Culicoidea</taxon>
        <taxon>Culicidae</taxon>
        <taxon>Culicinae</taxon>
        <taxon>Aedini</taxon>
        <taxon>Aedes</taxon>
        <taxon>Stegomyia</taxon>
    </lineage>
</organism>
<reference evidence="2" key="1">
    <citation type="journal article" date="2015" name="Proc. Natl. Acad. Sci. U.S.A.">
        <title>Genome sequence of the Asian Tiger mosquito, Aedes albopictus, reveals insights into its biology, genetics, and evolution.</title>
        <authorList>
            <person name="Chen X.G."/>
            <person name="Jiang X."/>
            <person name="Gu J."/>
            <person name="Xu M."/>
            <person name="Wu Y."/>
            <person name="Deng Y."/>
            <person name="Zhang C."/>
            <person name="Bonizzoni M."/>
            <person name="Dermauw W."/>
            <person name="Vontas J."/>
            <person name="Armbruster P."/>
            <person name="Huang X."/>
            <person name="Yang Y."/>
            <person name="Zhang H."/>
            <person name="He W."/>
            <person name="Peng H."/>
            <person name="Liu Y."/>
            <person name="Wu K."/>
            <person name="Chen J."/>
            <person name="Lirakis M."/>
            <person name="Topalis P."/>
            <person name="Van Leeuwen T."/>
            <person name="Hall A.B."/>
            <person name="Jiang X."/>
            <person name="Thorpe C."/>
            <person name="Mueller R.L."/>
            <person name="Sun C."/>
            <person name="Waterhouse R.M."/>
            <person name="Yan G."/>
            <person name="Tu Z.J."/>
            <person name="Fang X."/>
            <person name="James A.A."/>
        </authorList>
    </citation>
    <scope>NUCLEOTIDE SEQUENCE [LARGE SCALE GENOMIC DNA]</scope>
    <source>
        <strain evidence="2">Foshan</strain>
    </source>
</reference>
<evidence type="ECO:0000313" key="2">
    <source>
        <dbReference type="Proteomes" id="UP000069940"/>
    </source>
</evidence>
<dbReference type="Pfam" id="PF15008">
    <property type="entry name" value="DUF4518"/>
    <property type="match status" value="1"/>
</dbReference>
<name>A0A182H2R2_AEDAL</name>
<dbReference type="PANTHER" id="PTHR21084">
    <property type="entry name" value="DENSE INCISORS"/>
    <property type="match status" value="1"/>
</dbReference>
<dbReference type="InterPro" id="IPR026698">
    <property type="entry name" value="UPF_C3orf38"/>
</dbReference>
<keyword evidence="2" id="KW-1185">Reference proteome</keyword>
<dbReference type="Proteomes" id="UP000069940">
    <property type="component" value="Unassembled WGS sequence"/>
</dbReference>
<evidence type="ECO:0000313" key="1">
    <source>
        <dbReference type="EnsemblMetazoa" id="AALFPA23_017795.P26066"/>
    </source>
</evidence>
<reference evidence="1" key="2">
    <citation type="submission" date="2025-05" db="UniProtKB">
        <authorList>
            <consortium name="EnsemblMetazoa"/>
        </authorList>
    </citation>
    <scope>IDENTIFICATION</scope>
    <source>
        <strain evidence="1">Foshan</strain>
    </source>
</reference>
<dbReference type="AlphaFoldDB" id="A0A182H2R2"/>
<proteinExistence type="predicted"/>
<dbReference type="PANTHER" id="PTHR21084:SF1">
    <property type="entry name" value="DENSE INCISORS"/>
    <property type="match status" value="1"/>
</dbReference>
<protein>
    <submittedName>
        <fullName evidence="1">Uncharacterized protein</fullName>
    </submittedName>
</protein>
<accession>A0A182H2R2</accession>
<sequence length="332" mass="37325">MVISFDHERNGIADFFTQTDPEVRKVTLTIGNIISKNTIKEITLEKSLNVMLDNCRDAATLLSKNIVKPEFIYRYLQSYNIQLPPESTKATLIKQCINFWRVKYGAPTGSTPSSDPQAIVLPSTSAESSSSNSTMQNLVATGGPMGNQTNGPGYDTADPGQEQFPVNLLALDYTTWFYLKWNRNSLDESAFWSDAVCSVMLEISESQQGVEEVRGHRDIMNLILSLKFQYSFQLVPNIMFDGCQGRISDNGVLVLTVGVVYNDRRGLDNRLTTLGEFESMIGLRRDPLENNNWKITMYKLYIRYKPVDNLPALSNSKMLTECLLIPLTLDSV</sequence>